<dbReference type="AlphaFoldDB" id="Q9ZNK2"/>
<dbReference type="InterPro" id="IPR011989">
    <property type="entry name" value="ARM-like"/>
</dbReference>
<dbReference type="InterPro" id="IPR016024">
    <property type="entry name" value="ARM-type_fold"/>
</dbReference>
<dbReference type="Pfam" id="PF13646">
    <property type="entry name" value="HEAT_2"/>
    <property type="match status" value="1"/>
</dbReference>
<keyword evidence="3" id="KW-1185">Reference proteome</keyword>
<protein>
    <submittedName>
        <fullName evidence="1">Orf4u</fullName>
    </submittedName>
    <submittedName>
        <fullName evidence="2">PBS lyase HEAT domain-containing protein</fullName>
    </submittedName>
</protein>
<accession>Q9ZNK2</accession>
<gene>
    <name evidence="2" type="ORF">NCTC503_01972</name>
</gene>
<dbReference type="Gene3D" id="1.25.10.10">
    <property type="entry name" value="Leucine-rich Repeat Variant"/>
    <property type="match status" value="1"/>
</dbReference>
<keyword evidence="2" id="KW-0456">Lyase</keyword>
<dbReference type="PIR" id="T44351">
    <property type="entry name" value="T44351"/>
</dbReference>
<dbReference type="GO" id="GO:0016829">
    <property type="term" value="F:lyase activity"/>
    <property type="evidence" value="ECO:0007669"/>
    <property type="project" value="UniProtKB-KW"/>
</dbReference>
<dbReference type="RefSeq" id="WP_138210556.1">
    <property type="nucleotide sequence ID" value="NZ_CBCRUQ010000003.1"/>
</dbReference>
<organism evidence="1">
    <name type="scientific">Hathewaya histolytica</name>
    <name type="common">Clostridium histolyticum</name>
    <dbReference type="NCBI Taxonomy" id="1498"/>
    <lineage>
        <taxon>Bacteria</taxon>
        <taxon>Bacillati</taxon>
        <taxon>Bacillota</taxon>
        <taxon>Clostridia</taxon>
        <taxon>Eubacteriales</taxon>
        <taxon>Clostridiaceae</taxon>
        <taxon>Hathewaya</taxon>
    </lineage>
</organism>
<evidence type="ECO:0000313" key="2">
    <source>
        <dbReference type="EMBL" id="VTQ92578.1"/>
    </source>
</evidence>
<dbReference type="KEGG" id="hhw:NCTC503_01972"/>
<proteinExistence type="predicted"/>
<name>Q9ZNK2_HATHI</name>
<evidence type="ECO:0000313" key="3">
    <source>
        <dbReference type="Proteomes" id="UP000308489"/>
    </source>
</evidence>
<dbReference type="EMBL" id="AB014075">
    <property type="protein sequence ID" value="BAA34257.1"/>
    <property type="molecule type" value="Genomic_DNA"/>
</dbReference>
<reference evidence="1" key="1">
    <citation type="journal article" date="1999" name="J. Bacteriol.">
        <title>Gene duplication and multiplicity of collagenases in Clostridium histolyticum.</title>
        <authorList>
            <person name="Matsushita O."/>
            <person name="Jung C.-M."/>
            <person name="Katayama S."/>
            <person name="Minami J."/>
            <person name="Takahashi Y."/>
            <person name="Okabe A."/>
        </authorList>
    </citation>
    <scope>NUCLEOTIDE SEQUENCE</scope>
    <source>
        <strain evidence="1">JCM 1403</strain>
    </source>
</reference>
<dbReference type="SUPFAM" id="SSF48371">
    <property type="entry name" value="ARM repeat"/>
    <property type="match status" value="1"/>
</dbReference>
<dbReference type="EMBL" id="LR590481">
    <property type="protein sequence ID" value="VTQ92578.1"/>
    <property type="molecule type" value="Genomic_DNA"/>
</dbReference>
<dbReference type="Proteomes" id="UP000308489">
    <property type="component" value="Chromosome 1"/>
</dbReference>
<sequence length="224" mass="25951">MKKGLINFAWRDIDKFSSEEISYYLFLEGKSIDVISKIRSISREEIQSHIINGKIKFGILSKASNEKELFEYLCTVAKEDRKRSLGFLSVNLKAELLNYIIYNYNSMDWSKKERAIWIIGEAKAENAISILLKASVHKNINLRRLAISALGKLENLKGESALIRALEDDNPQVLQYAIKSLQKINSTRGIEKIKKIYENTDKKYLKDTCETYLQFVEDIMRENI</sequence>
<dbReference type="OrthoDB" id="1706421at2"/>
<evidence type="ECO:0000313" key="1">
    <source>
        <dbReference type="EMBL" id="BAA34257.1"/>
    </source>
</evidence>
<reference evidence="2 3" key="2">
    <citation type="submission" date="2019-05" db="EMBL/GenBank/DDBJ databases">
        <authorList>
            <consortium name="Pathogen Informatics"/>
        </authorList>
    </citation>
    <scope>NUCLEOTIDE SEQUENCE [LARGE SCALE GENOMIC DNA]</scope>
    <source>
        <strain evidence="2 3">NCTC503</strain>
    </source>
</reference>